<dbReference type="GO" id="GO:0032259">
    <property type="term" value="P:methylation"/>
    <property type="evidence" value="ECO:0007669"/>
    <property type="project" value="UniProtKB-KW"/>
</dbReference>
<evidence type="ECO:0000256" key="2">
    <source>
        <dbReference type="ARBA" id="ARBA00022679"/>
    </source>
</evidence>
<dbReference type="PRINTS" id="PR00508">
    <property type="entry name" value="S21N4MTFRASE"/>
</dbReference>
<proteinExistence type="inferred from homology"/>
<feature type="domain" description="DNA methylase N-4/N-6" evidence="5">
    <location>
        <begin position="30"/>
        <end position="304"/>
    </location>
</feature>
<dbReference type="InterPro" id="IPR036388">
    <property type="entry name" value="WH-like_DNA-bd_sf"/>
</dbReference>
<keyword evidence="1 6" id="KW-0489">Methyltransferase</keyword>
<dbReference type="RefSeq" id="WP_003326144.1">
    <property type="nucleotide sequence ID" value="NC_014639.1"/>
</dbReference>
<sequence>MNNHSYLKKNSFHEGDARELLKCIEEESIALSVWSPPYHVGKKYEEGQTYEQWSSLLTKVIALHYPILKPGGFLVINIDDILAFPDPRMPRFQAVNLKKHRVSVTREDILNALKLEPELTKYQLAKKFNCSEQTIERRLKGNNIRGGKYNVQTKVKLAGPVLEKAAEEAGLYLYDRRIWAKDPAWQNSQWHSNSYKAVSEFEHLYIFWKPGETVIDRNKLSKEEWASWASRGIWYIPSVRKNDDHEAKFPLLLPQRLIKLLTQKGDTVLDCFMGSGTTAVAALSESRNFIGIEKEPKYIQLSNKNVETFYISRNKEASKIKETNHSVTDEKKKAEQLELLLEENENSL</sequence>
<dbReference type="InterPro" id="IPR029063">
    <property type="entry name" value="SAM-dependent_MTases_sf"/>
</dbReference>
<organism evidence="6 7">
    <name type="scientific">Bacillus atrophaeus (strain 1942)</name>
    <dbReference type="NCBI Taxonomy" id="720555"/>
    <lineage>
        <taxon>Bacteria</taxon>
        <taxon>Bacillati</taxon>
        <taxon>Bacillota</taxon>
        <taxon>Bacilli</taxon>
        <taxon>Bacillales</taxon>
        <taxon>Bacillaceae</taxon>
        <taxon>Bacillus</taxon>
    </lineage>
</organism>
<evidence type="ECO:0000313" key="6">
    <source>
        <dbReference type="EMBL" id="ADP34550.1"/>
    </source>
</evidence>
<evidence type="ECO:0000256" key="3">
    <source>
        <dbReference type="ARBA" id="ARBA00022747"/>
    </source>
</evidence>
<dbReference type="InterPro" id="IPR002941">
    <property type="entry name" value="DNA_methylase_N4/N6"/>
</dbReference>
<reference evidence="6 7" key="1">
    <citation type="journal article" date="2011" name="Front. Microbiol.">
        <title>Genomic signatures of strain selection and enhancement in Bacillus atrophaeus var. globigii, a historical biowarfare simulant.</title>
        <authorList>
            <person name="Gibbons H.S."/>
            <person name="Broomall S.M."/>
            <person name="McNew L.A."/>
            <person name="Daligault H."/>
            <person name="Chapman C."/>
            <person name="Bruce D."/>
            <person name="Karavis M."/>
            <person name="Krepps M."/>
            <person name="McGregor P.A."/>
            <person name="Hong C."/>
            <person name="Park K.H."/>
            <person name="Akmal A."/>
            <person name="Feldman A."/>
            <person name="Lin J.S."/>
            <person name="Chang W.E."/>
            <person name="Higgs B.W."/>
            <person name="Demirev P."/>
            <person name="Lindquist J."/>
            <person name="Liem A."/>
            <person name="Fochler E."/>
            <person name="Read T.D."/>
            <person name="Tapia R."/>
            <person name="Johnson S."/>
            <person name="Bishop-Lilly K.A."/>
            <person name="Detter C."/>
            <person name="Han C."/>
            <person name="Sozhamannan S."/>
            <person name="Rosenzweig C.N."/>
            <person name="Skowronski E.W."/>
        </authorList>
    </citation>
    <scope>NUCLEOTIDE SEQUENCE [LARGE SCALE GENOMIC DNA]</scope>
    <source>
        <strain evidence="6 7">1942</strain>
    </source>
</reference>
<name>A0ABM5M2Y3_BACA1</name>
<accession>A0ABM5M2Y3</accession>
<dbReference type="Gene3D" id="1.10.10.10">
    <property type="entry name" value="Winged helix-like DNA-binding domain superfamily/Winged helix DNA-binding domain"/>
    <property type="match status" value="1"/>
</dbReference>
<evidence type="ECO:0000259" key="5">
    <source>
        <dbReference type="Pfam" id="PF01555"/>
    </source>
</evidence>
<keyword evidence="2" id="KW-0808">Transferase</keyword>
<evidence type="ECO:0000256" key="4">
    <source>
        <dbReference type="RuleBase" id="RU362026"/>
    </source>
</evidence>
<evidence type="ECO:0000313" key="7">
    <source>
        <dbReference type="Proteomes" id="UP000006867"/>
    </source>
</evidence>
<dbReference type="SUPFAM" id="SSF53335">
    <property type="entry name" value="S-adenosyl-L-methionine-dependent methyltransferases"/>
    <property type="match status" value="1"/>
</dbReference>
<comment type="similarity">
    <text evidence="4">Belongs to the N(4)/N(6)-methyltransferase family.</text>
</comment>
<dbReference type="Gene3D" id="3.40.50.150">
    <property type="entry name" value="Vaccinia Virus protein VP39"/>
    <property type="match status" value="1"/>
</dbReference>
<dbReference type="InterPro" id="IPR001091">
    <property type="entry name" value="RM_Methyltransferase"/>
</dbReference>
<protein>
    <recommendedName>
        <fullName evidence="4">Methyltransferase</fullName>
        <ecNumber evidence="4">2.1.1.-</ecNumber>
    </recommendedName>
</protein>
<keyword evidence="7" id="KW-1185">Reference proteome</keyword>
<dbReference type="EC" id="2.1.1.-" evidence="4"/>
<gene>
    <name evidence="6" type="ordered locus">BATR1942_18165</name>
</gene>
<keyword evidence="3" id="KW-0680">Restriction system</keyword>
<dbReference type="GO" id="GO:0008168">
    <property type="term" value="F:methyltransferase activity"/>
    <property type="evidence" value="ECO:0007669"/>
    <property type="project" value="UniProtKB-KW"/>
</dbReference>
<dbReference type="Pfam" id="PF01555">
    <property type="entry name" value="N6_N4_Mtase"/>
    <property type="match status" value="1"/>
</dbReference>
<dbReference type="Proteomes" id="UP000006867">
    <property type="component" value="Chromosome"/>
</dbReference>
<dbReference type="EMBL" id="CP002207">
    <property type="protein sequence ID" value="ADP34550.1"/>
    <property type="molecule type" value="Genomic_DNA"/>
</dbReference>
<evidence type="ECO:0000256" key="1">
    <source>
        <dbReference type="ARBA" id="ARBA00022603"/>
    </source>
</evidence>